<gene>
    <name evidence="1" type="ORF">VSH64_02495</name>
</gene>
<evidence type="ECO:0000313" key="1">
    <source>
        <dbReference type="EMBL" id="WSE31000.1"/>
    </source>
</evidence>
<accession>A0ABZ1IC30</accession>
<evidence type="ECO:0008006" key="3">
    <source>
        <dbReference type="Google" id="ProtNLM"/>
    </source>
</evidence>
<dbReference type="RefSeq" id="WP_326833815.1">
    <property type="nucleotide sequence ID" value="NZ_CP142149.1"/>
</dbReference>
<keyword evidence="2" id="KW-1185">Reference proteome</keyword>
<dbReference type="EMBL" id="CP142149">
    <property type="protein sequence ID" value="WSE31000.1"/>
    <property type="molecule type" value="Genomic_DNA"/>
</dbReference>
<proteinExistence type="predicted"/>
<name>A0ABZ1IC30_9PSEU</name>
<organism evidence="1 2">
    <name type="scientific">Amycolatopsis rhabdoformis</name>
    <dbReference type="NCBI Taxonomy" id="1448059"/>
    <lineage>
        <taxon>Bacteria</taxon>
        <taxon>Bacillati</taxon>
        <taxon>Actinomycetota</taxon>
        <taxon>Actinomycetes</taxon>
        <taxon>Pseudonocardiales</taxon>
        <taxon>Pseudonocardiaceae</taxon>
        <taxon>Amycolatopsis</taxon>
    </lineage>
</organism>
<reference evidence="1 2" key="1">
    <citation type="journal article" date="2015" name="Int. J. Syst. Evol. Microbiol.">
        <title>Amycolatopsis rhabdoformis sp. nov., an actinomycete isolated from a tropical forest soil.</title>
        <authorList>
            <person name="Souza W.R."/>
            <person name="Silva R.E."/>
            <person name="Goodfellow M."/>
            <person name="Busarakam K."/>
            <person name="Figueiro F.S."/>
            <person name="Ferreira D."/>
            <person name="Rodrigues-Filho E."/>
            <person name="Moraes L.A.B."/>
            <person name="Zucchi T.D."/>
        </authorList>
    </citation>
    <scope>NUCLEOTIDE SEQUENCE [LARGE SCALE GENOMIC DNA]</scope>
    <source>
        <strain evidence="1 2">NCIMB 14900</strain>
    </source>
</reference>
<evidence type="ECO:0000313" key="2">
    <source>
        <dbReference type="Proteomes" id="UP001330812"/>
    </source>
</evidence>
<sequence length="159" mass="16838">MGIRLWRWLAPVLVVALGAGAGAAFLVAGAVRPVVAPLVKAAGHQPCVSVQLLFRTDDAMSRAATALSGDPRAHHVLTATQAQTWAGFKKVSAKNPGLIARSSESAMPAVATVIPSPGTDLTAYAADLKQRFPEAWKVQQLDLEPVREQYTPLLPNFCS</sequence>
<protein>
    <recommendedName>
        <fullName evidence="3">FtsX extracellular domain-containing protein</fullName>
    </recommendedName>
</protein>
<dbReference type="Proteomes" id="UP001330812">
    <property type="component" value="Chromosome"/>
</dbReference>